<evidence type="ECO:0000313" key="1">
    <source>
        <dbReference type="EMBL" id="TSJ76776.1"/>
    </source>
</evidence>
<comment type="caution">
    <text evidence="1">The sequence shown here is derived from an EMBL/GenBank/DDBJ whole genome shotgun (WGS) entry which is preliminary data.</text>
</comment>
<dbReference type="RefSeq" id="WP_144230546.1">
    <property type="nucleotide sequence ID" value="NZ_CBCRVV010000009.1"/>
</dbReference>
<reference evidence="1 2" key="1">
    <citation type="submission" date="2019-07" db="EMBL/GenBank/DDBJ databases">
        <title>Description of 53C-WASEF.</title>
        <authorList>
            <person name="Pitt A."/>
            <person name="Hahn M.W."/>
        </authorList>
    </citation>
    <scope>NUCLEOTIDE SEQUENCE [LARGE SCALE GENOMIC DNA]</scope>
    <source>
        <strain evidence="1 2">53C-WASEF</strain>
    </source>
</reference>
<gene>
    <name evidence="1" type="ORF">FPL22_11670</name>
</gene>
<proteinExistence type="predicted"/>
<evidence type="ECO:0000313" key="2">
    <source>
        <dbReference type="Proteomes" id="UP000315648"/>
    </source>
</evidence>
<sequence>MNETITVRGSALVVTSVEVNWSRLLHNGHHGFLIKSQQEIDAAWDLMIAKLNEISRCLDAVDTFKVTSIELGWNFLHSLDDFTNRARLSKHDWVHADPGKGPFRQLVFRGSEFQLSLYDKKSFLRKCREIDQGYEDVMRVEATLSGRKLSEVTGLSKTPISRLSFSDMCQWLRECMAPLSHSKAVTYSPGNTLDVLAHICAHNDSQGLDLDGIKHVDFVAKNMTPRTASRFRKAVRTKVQFNAGRFSWRNLFPDDGWPSAVELSPSGLLVDGVIFPKLSPRGTE</sequence>
<organism evidence="1 2">
    <name type="scientific">Rariglobus hedericola</name>
    <dbReference type="NCBI Taxonomy" id="2597822"/>
    <lineage>
        <taxon>Bacteria</taxon>
        <taxon>Pseudomonadati</taxon>
        <taxon>Verrucomicrobiota</taxon>
        <taxon>Opitutia</taxon>
        <taxon>Opitutales</taxon>
        <taxon>Opitutaceae</taxon>
        <taxon>Rariglobus</taxon>
    </lineage>
</organism>
<keyword evidence="2" id="KW-1185">Reference proteome</keyword>
<protein>
    <recommendedName>
        <fullName evidence="3">Replication-associated protein G2P N-terminal domain-containing protein</fullName>
    </recommendedName>
</protein>
<name>A0A556QJF9_9BACT</name>
<dbReference type="Proteomes" id="UP000315648">
    <property type="component" value="Unassembled WGS sequence"/>
</dbReference>
<evidence type="ECO:0008006" key="3">
    <source>
        <dbReference type="Google" id="ProtNLM"/>
    </source>
</evidence>
<dbReference type="AlphaFoldDB" id="A0A556QJF9"/>
<dbReference type="EMBL" id="VMBG01000002">
    <property type="protein sequence ID" value="TSJ76776.1"/>
    <property type="molecule type" value="Genomic_DNA"/>
</dbReference>
<accession>A0A556QJF9</accession>